<reference evidence="1" key="1">
    <citation type="submission" date="2019-10" db="EMBL/GenBank/DDBJ databases">
        <authorList>
            <consortium name="DOE Joint Genome Institute"/>
            <person name="Kuo A."/>
            <person name="Miyauchi S."/>
            <person name="Kiss E."/>
            <person name="Drula E."/>
            <person name="Kohler A."/>
            <person name="Sanchez-Garcia M."/>
            <person name="Andreopoulos B."/>
            <person name="Barry K.W."/>
            <person name="Bonito G."/>
            <person name="Buee M."/>
            <person name="Carver A."/>
            <person name="Chen C."/>
            <person name="Cichocki N."/>
            <person name="Clum A."/>
            <person name="Culley D."/>
            <person name="Crous P.W."/>
            <person name="Fauchery L."/>
            <person name="Girlanda M."/>
            <person name="Hayes R."/>
            <person name="Keri Z."/>
            <person name="Labutti K."/>
            <person name="Lipzen A."/>
            <person name="Lombard V."/>
            <person name="Magnuson J."/>
            <person name="Maillard F."/>
            <person name="Morin E."/>
            <person name="Murat C."/>
            <person name="Nolan M."/>
            <person name="Ohm R."/>
            <person name="Pangilinan J."/>
            <person name="Pereira M."/>
            <person name="Perotto S."/>
            <person name="Peter M."/>
            <person name="Riley R."/>
            <person name="Sitrit Y."/>
            <person name="Stielow B."/>
            <person name="Szollosi G."/>
            <person name="Zifcakova L."/>
            <person name="Stursova M."/>
            <person name="Spatafora J.W."/>
            <person name="Tedersoo L."/>
            <person name="Vaario L.-M."/>
            <person name="Yamada A."/>
            <person name="Yan M."/>
            <person name="Wang P."/>
            <person name="Xu J."/>
            <person name="Bruns T."/>
            <person name="Baldrian P."/>
            <person name="Vilgalys R."/>
            <person name="Henrissat B."/>
            <person name="Grigoriev I.V."/>
            <person name="Hibbett D."/>
            <person name="Nagy L.G."/>
            <person name="Martin F.M."/>
        </authorList>
    </citation>
    <scope>NUCLEOTIDE SEQUENCE</scope>
    <source>
        <strain evidence="1">P2</strain>
    </source>
</reference>
<accession>A0ACB6ZIU5</accession>
<reference evidence="1" key="2">
    <citation type="journal article" date="2020" name="Nat. Commun.">
        <title>Large-scale genome sequencing of mycorrhizal fungi provides insights into the early evolution of symbiotic traits.</title>
        <authorList>
            <person name="Miyauchi S."/>
            <person name="Kiss E."/>
            <person name="Kuo A."/>
            <person name="Drula E."/>
            <person name="Kohler A."/>
            <person name="Sanchez-Garcia M."/>
            <person name="Morin E."/>
            <person name="Andreopoulos B."/>
            <person name="Barry K.W."/>
            <person name="Bonito G."/>
            <person name="Buee M."/>
            <person name="Carver A."/>
            <person name="Chen C."/>
            <person name="Cichocki N."/>
            <person name="Clum A."/>
            <person name="Culley D."/>
            <person name="Crous P.W."/>
            <person name="Fauchery L."/>
            <person name="Girlanda M."/>
            <person name="Hayes R.D."/>
            <person name="Keri Z."/>
            <person name="LaButti K."/>
            <person name="Lipzen A."/>
            <person name="Lombard V."/>
            <person name="Magnuson J."/>
            <person name="Maillard F."/>
            <person name="Murat C."/>
            <person name="Nolan M."/>
            <person name="Ohm R.A."/>
            <person name="Pangilinan J."/>
            <person name="Pereira M.F."/>
            <person name="Perotto S."/>
            <person name="Peter M."/>
            <person name="Pfister S."/>
            <person name="Riley R."/>
            <person name="Sitrit Y."/>
            <person name="Stielow J.B."/>
            <person name="Szollosi G."/>
            <person name="Zifcakova L."/>
            <person name="Stursova M."/>
            <person name="Spatafora J.W."/>
            <person name="Tedersoo L."/>
            <person name="Vaario L.M."/>
            <person name="Yamada A."/>
            <person name="Yan M."/>
            <person name="Wang P."/>
            <person name="Xu J."/>
            <person name="Bruns T."/>
            <person name="Baldrian P."/>
            <person name="Vilgalys R."/>
            <person name="Dunand C."/>
            <person name="Henrissat B."/>
            <person name="Grigoriev I.V."/>
            <person name="Hibbett D."/>
            <person name="Nagy L.G."/>
            <person name="Martin F.M."/>
        </authorList>
    </citation>
    <scope>NUCLEOTIDE SEQUENCE</scope>
    <source>
        <strain evidence="1">P2</strain>
    </source>
</reference>
<proteinExistence type="predicted"/>
<evidence type="ECO:0000313" key="2">
    <source>
        <dbReference type="Proteomes" id="UP000886501"/>
    </source>
</evidence>
<dbReference type="EMBL" id="MU117997">
    <property type="protein sequence ID" value="KAF9649504.1"/>
    <property type="molecule type" value="Genomic_DNA"/>
</dbReference>
<gene>
    <name evidence="1" type="ORF">BDM02DRAFT_1830212</name>
</gene>
<keyword evidence="2" id="KW-1185">Reference proteome</keyword>
<protein>
    <submittedName>
        <fullName evidence="1">Uncharacterized protein</fullName>
    </submittedName>
</protein>
<name>A0ACB6ZIU5_THEGA</name>
<evidence type="ECO:0000313" key="1">
    <source>
        <dbReference type="EMBL" id="KAF9649504.1"/>
    </source>
</evidence>
<comment type="caution">
    <text evidence="1">The sequence shown here is derived from an EMBL/GenBank/DDBJ whole genome shotgun (WGS) entry which is preliminary data.</text>
</comment>
<organism evidence="1 2">
    <name type="scientific">Thelephora ganbajun</name>
    <name type="common">Ganba fungus</name>
    <dbReference type="NCBI Taxonomy" id="370292"/>
    <lineage>
        <taxon>Eukaryota</taxon>
        <taxon>Fungi</taxon>
        <taxon>Dikarya</taxon>
        <taxon>Basidiomycota</taxon>
        <taxon>Agaricomycotina</taxon>
        <taxon>Agaricomycetes</taxon>
        <taxon>Thelephorales</taxon>
        <taxon>Thelephoraceae</taxon>
        <taxon>Thelephora</taxon>
    </lineage>
</organism>
<dbReference type="Proteomes" id="UP000886501">
    <property type="component" value="Unassembled WGS sequence"/>
</dbReference>
<sequence>MKRPTGDESFLMATIWDCRIYFLYRKAFVECEAKPGPRSSPSKAPGKLIWSESSNLTVKPNASADALGPLRSAAGGICFTLRNCERTKANKQSIESLAPRVKVLSESLCTPFPRAISGISRAWGSCHRTP</sequence>